<proteinExistence type="predicted"/>
<name>A0A1D8B0X0_9ACTO</name>
<organism evidence="3 4">
    <name type="scientific">Pauljensenia hongkongensis</name>
    <dbReference type="NCBI Taxonomy" id="178339"/>
    <lineage>
        <taxon>Bacteria</taxon>
        <taxon>Bacillati</taxon>
        <taxon>Actinomycetota</taxon>
        <taxon>Actinomycetes</taxon>
        <taxon>Actinomycetales</taxon>
        <taxon>Actinomycetaceae</taxon>
        <taxon>Pauljensenia</taxon>
    </lineage>
</organism>
<dbReference type="STRING" id="178339.BH719_02040"/>
<keyword evidence="1" id="KW-1133">Transmembrane helix</keyword>
<gene>
    <name evidence="3" type="ORF">BH719_02040</name>
</gene>
<evidence type="ECO:0000313" key="4">
    <source>
        <dbReference type="Proteomes" id="UP000095214"/>
    </source>
</evidence>
<dbReference type="OrthoDB" id="5084290at2"/>
<dbReference type="RefSeq" id="WP_034255147.1">
    <property type="nucleotide sequence ID" value="NZ_CP017298.1"/>
</dbReference>
<dbReference type="SMART" id="SM00257">
    <property type="entry name" value="LysM"/>
    <property type="match status" value="1"/>
</dbReference>
<feature type="domain" description="LysM" evidence="2">
    <location>
        <begin position="97"/>
        <end position="145"/>
    </location>
</feature>
<feature type="transmembrane region" description="Helical" evidence="1">
    <location>
        <begin position="62"/>
        <end position="86"/>
    </location>
</feature>
<sequence length="147" mass="14984">MSAQTMIMAAPAPGAPVGGGARVIDIRSAPSARRRLVAAGLGDPAARRAPARPRSARPALTLRSFVVGSLATVALLLGSAGLGALMRPAAYDGPTYTHAVTAGESVWSLAQSVRTSRPLDEVVADIERLNGVDGALRVGQVVVLPAR</sequence>
<keyword evidence="1" id="KW-0472">Membrane</keyword>
<reference evidence="3 4" key="1">
    <citation type="submission" date="2016-09" db="EMBL/GenBank/DDBJ databases">
        <title>Complete genome sequence of Actinomyces hongkongensis HKU8.</title>
        <authorList>
            <person name="Gao Y.-X."/>
            <person name="Zhou Y.-Y."/>
            <person name="Xie Y."/>
            <person name="Wang M."/>
            <person name="Wang S.-J."/>
            <person name="Shen S.-G."/>
        </authorList>
    </citation>
    <scope>NUCLEOTIDE SEQUENCE [LARGE SCALE GENOMIC DNA]</scope>
    <source>
        <strain evidence="3 4">HKU8</strain>
    </source>
</reference>
<protein>
    <recommendedName>
        <fullName evidence="2">LysM domain-containing protein</fullName>
    </recommendedName>
</protein>
<keyword evidence="1" id="KW-0812">Transmembrane</keyword>
<dbReference type="KEGG" id="phon:BH719_02040"/>
<evidence type="ECO:0000256" key="1">
    <source>
        <dbReference type="SAM" id="Phobius"/>
    </source>
</evidence>
<dbReference type="InterPro" id="IPR036779">
    <property type="entry name" value="LysM_dom_sf"/>
</dbReference>
<accession>A0A1D8B0X0</accession>
<evidence type="ECO:0000313" key="3">
    <source>
        <dbReference type="EMBL" id="AOS46799.1"/>
    </source>
</evidence>
<dbReference type="AlphaFoldDB" id="A0A1D8B0X0"/>
<dbReference type="InterPro" id="IPR018392">
    <property type="entry name" value="LysM"/>
</dbReference>
<evidence type="ECO:0000259" key="2">
    <source>
        <dbReference type="SMART" id="SM00257"/>
    </source>
</evidence>
<dbReference type="Proteomes" id="UP000095214">
    <property type="component" value="Chromosome"/>
</dbReference>
<keyword evidence="4" id="KW-1185">Reference proteome</keyword>
<dbReference type="EMBL" id="CP017298">
    <property type="protein sequence ID" value="AOS46799.1"/>
    <property type="molecule type" value="Genomic_DNA"/>
</dbReference>
<dbReference type="Gene3D" id="3.10.350.10">
    <property type="entry name" value="LysM domain"/>
    <property type="match status" value="1"/>
</dbReference>
<dbReference type="Pfam" id="PF01476">
    <property type="entry name" value="LysM"/>
    <property type="match status" value="1"/>
</dbReference>